<dbReference type="InterPro" id="IPR036412">
    <property type="entry name" value="HAD-like_sf"/>
</dbReference>
<reference evidence="2" key="1">
    <citation type="submission" date="2022-10" db="EMBL/GenBank/DDBJ databases">
        <authorList>
            <person name="Chen Y."/>
            <person name="Dougan E. K."/>
            <person name="Chan C."/>
            <person name="Rhodes N."/>
            <person name="Thang M."/>
        </authorList>
    </citation>
    <scope>NUCLEOTIDE SEQUENCE</scope>
</reference>
<keyword evidence="1" id="KW-0040">ANK repeat</keyword>
<accession>A0A9P1FP85</accession>
<dbReference type="Gene3D" id="1.25.40.20">
    <property type="entry name" value="Ankyrin repeat-containing domain"/>
    <property type="match status" value="1"/>
</dbReference>
<dbReference type="PROSITE" id="PS50297">
    <property type="entry name" value="ANK_REP_REGION"/>
    <property type="match status" value="2"/>
</dbReference>
<dbReference type="Pfam" id="PF00023">
    <property type="entry name" value="Ank"/>
    <property type="match status" value="1"/>
</dbReference>
<dbReference type="PANTHER" id="PTHR43885">
    <property type="entry name" value="HALOACID DEHALOGENASE-LIKE HYDROLASE"/>
    <property type="match status" value="1"/>
</dbReference>
<dbReference type="Pfam" id="PF12796">
    <property type="entry name" value="Ank_2"/>
    <property type="match status" value="1"/>
</dbReference>
<dbReference type="NCBIfam" id="TIGR01549">
    <property type="entry name" value="HAD-SF-IA-v1"/>
    <property type="match status" value="1"/>
</dbReference>
<feature type="repeat" description="ANK" evidence="1">
    <location>
        <begin position="333"/>
        <end position="365"/>
    </location>
</feature>
<evidence type="ECO:0000313" key="4">
    <source>
        <dbReference type="EMBL" id="CAL4768679.1"/>
    </source>
</evidence>
<dbReference type="InterPro" id="IPR036770">
    <property type="entry name" value="Ankyrin_rpt-contain_sf"/>
</dbReference>
<dbReference type="InterPro" id="IPR006439">
    <property type="entry name" value="HAD-SF_hydro_IA"/>
</dbReference>
<evidence type="ECO:0000313" key="2">
    <source>
        <dbReference type="EMBL" id="CAI3981367.1"/>
    </source>
</evidence>
<dbReference type="SFLD" id="SFLDG01129">
    <property type="entry name" value="C1.5:_HAD__Beta-PGM__Phosphata"/>
    <property type="match status" value="1"/>
</dbReference>
<dbReference type="InterPro" id="IPR002110">
    <property type="entry name" value="Ankyrin_rpt"/>
</dbReference>
<evidence type="ECO:0000313" key="3">
    <source>
        <dbReference type="EMBL" id="CAL1134742.1"/>
    </source>
</evidence>
<dbReference type="Pfam" id="PF13242">
    <property type="entry name" value="Hydrolase_like"/>
    <property type="match status" value="1"/>
</dbReference>
<dbReference type="OrthoDB" id="426235at2759"/>
<dbReference type="PROSITE" id="PS50088">
    <property type="entry name" value="ANK_REPEAT"/>
    <property type="match status" value="2"/>
</dbReference>
<dbReference type="SUPFAM" id="SSF48403">
    <property type="entry name" value="Ankyrin repeat"/>
    <property type="match status" value="1"/>
</dbReference>
<dbReference type="Gene3D" id="1.10.260.80">
    <property type="match status" value="1"/>
</dbReference>
<dbReference type="SMART" id="SM00248">
    <property type="entry name" value="ANK"/>
    <property type="match status" value="3"/>
</dbReference>
<dbReference type="EMBL" id="CAMXCT010000627">
    <property type="protein sequence ID" value="CAI3981367.1"/>
    <property type="molecule type" value="Genomic_DNA"/>
</dbReference>
<keyword evidence="4" id="KW-0378">Hydrolase</keyword>
<gene>
    <name evidence="2" type="ORF">C1SCF055_LOCUS9166</name>
</gene>
<dbReference type="AlphaFoldDB" id="A0A9P1FP85"/>
<feature type="repeat" description="ANK" evidence="1">
    <location>
        <begin position="266"/>
        <end position="298"/>
    </location>
</feature>
<dbReference type="PANTHER" id="PTHR43885:SF1">
    <property type="entry name" value="SUPERFAMILY HYDROLASE, PUTATIVE (AFU_ORTHOLOGUE AFUA_4G13290)-RELATED"/>
    <property type="match status" value="1"/>
</dbReference>
<dbReference type="SUPFAM" id="SSF56784">
    <property type="entry name" value="HAD-like"/>
    <property type="match status" value="1"/>
</dbReference>
<dbReference type="EMBL" id="CAMXCT020000627">
    <property type="protein sequence ID" value="CAL1134742.1"/>
    <property type="molecule type" value="Genomic_DNA"/>
</dbReference>
<dbReference type="InterPro" id="IPR023214">
    <property type="entry name" value="HAD_sf"/>
</dbReference>
<organism evidence="2">
    <name type="scientific">Cladocopium goreaui</name>
    <dbReference type="NCBI Taxonomy" id="2562237"/>
    <lineage>
        <taxon>Eukaryota</taxon>
        <taxon>Sar</taxon>
        <taxon>Alveolata</taxon>
        <taxon>Dinophyceae</taxon>
        <taxon>Suessiales</taxon>
        <taxon>Symbiodiniaceae</taxon>
        <taxon>Cladocopium</taxon>
    </lineage>
</organism>
<sequence>MPLRAALRKMGPRAKIAKPLLRGVVFDLDGTLTVQNLDFKVMHERCGVPAGQDLLQAVAGMNGADRHRAEEIIEEMEAEGRRTLQLATGVIELGKFLQWWSLPTAIVTRNTQETVQSLHDQLWCPHSLPKFWPAVGREFVPPKPHPAALEMIAWQWDVSLGPELLMVGDSPSNDIAFGKAAGVSTVLVDPEGQHRQGQSTMGADFVVDSLAELPRILWQQFRIEGPCVVKKLPPIPANAACHAAAQGDVSALTAMDFKDLAASDETGNTPLIWAADSGNLGAVELLLSAGVDDTAKGFLGNSALSRACRRGDESILRLLLARSTKVIDLPNDKLQTPLHFAAFYQHLRVVQLLLDVGASTTAVDCKGRTPAEACDAETAVGSGREIQGMILQARRAGQILPTQRRA</sequence>
<dbReference type="EMBL" id="CAMXCT030000627">
    <property type="protein sequence ID" value="CAL4768679.1"/>
    <property type="molecule type" value="Genomic_DNA"/>
</dbReference>
<comment type="caution">
    <text evidence="2">The sequence shown here is derived from an EMBL/GenBank/DDBJ whole genome shotgun (WGS) entry which is preliminary data.</text>
</comment>
<protein>
    <submittedName>
        <fullName evidence="4">Haloacid dehalogenase-like hydrolase domain-containing protein</fullName>
    </submittedName>
</protein>
<dbReference type="GO" id="GO:0016787">
    <property type="term" value="F:hydrolase activity"/>
    <property type="evidence" value="ECO:0007669"/>
    <property type="project" value="UniProtKB-KW"/>
</dbReference>
<dbReference type="SFLD" id="SFLDS00003">
    <property type="entry name" value="Haloacid_Dehalogenase"/>
    <property type="match status" value="1"/>
</dbReference>
<evidence type="ECO:0000256" key="1">
    <source>
        <dbReference type="PROSITE-ProRule" id="PRU00023"/>
    </source>
</evidence>
<name>A0A9P1FP85_9DINO</name>
<evidence type="ECO:0000313" key="5">
    <source>
        <dbReference type="Proteomes" id="UP001152797"/>
    </source>
</evidence>
<keyword evidence="5" id="KW-1185">Reference proteome</keyword>
<dbReference type="Proteomes" id="UP001152797">
    <property type="component" value="Unassembled WGS sequence"/>
</dbReference>
<dbReference type="Gene3D" id="3.40.50.1000">
    <property type="entry name" value="HAD superfamily/HAD-like"/>
    <property type="match status" value="1"/>
</dbReference>
<reference evidence="3" key="2">
    <citation type="submission" date="2024-04" db="EMBL/GenBank/DDBJ databases">
        <authorList>
            <person name="Chen Y."/>
            <person name="Shah S."/>
            <person name="Dougan E. K."/>
            <person name="Thang M."/>
            <person name="Chan C."/>
        </authorList>
    </citation>
    <scope>NUCLEOTIDE SEQUENCE [LARGE SCALE GENOMIC DNA]</scope>
</reference>
<proteinExistence type="predicted"/>